<dbReference type="SUPFAM" id="SSF51905">
    <property type="entry name" value="FAD/NAD(P)-binding domain"/>
    <property type="match status" value="1"/>
</dbReference>
<comment type="similarity">
    <text evidence="3">Belongs to the FAD-dependent oxidoreductase 2 family. NadB subfamily.</text>
</comment>
<evidence type="ECO:0000256" key="3">
    <source>
        <dbReference type="ARBA" id="ARBA00008562"/>
    </source>
</evidence>
<sequence>MLIPSGQPVIVGSGLAGLLCALSLLPRPCTLVTAGTLGEHTSSAWAQGGIAAVMGQGDSIEAHVADTIAAGDGLCDSDAVRRIVGAGPEVVRLLDRLGVRFDRAPDGTLALGLEAAHSHRRIVHAEGDSTGAVIVRVLAERVRAEPAITVLDRTRLLSIETDGAVRAAHLQRDGRRFRVPTAGVVLATGGVGGLFDDTTNPLGSIGSGLAAASRAGAVLGDLEFVQFHPTALAAGPGGGPPLPLISEAVRGEGATLIDETGARFTEELAPRDVVSRAVWHHLALGHAVFLDARQALGDRFAARFPGIDRICRANGIDPARMPIPIRPAAHYHMGGIVVDADGRSSVPGLLACGEAACTGLHGANRLASNSLLEAASGAVAVAKILAPEPDAAGTVSEGGAAVAAAPLAVPVRTIMTRAAGVLRDEDGLAAAVRVLAPEALRDDTALVGFLIALSALDRRESRGGHFRTDHPEPAPDAVRHRLTLRDVLDRVGSEPERAAS</sequence>
<dbReference type="Pfam" id="PF02910">
    <property type="entry name" value="Succ_DH_flav_C"/>
    <property type="match status" value="1"/>
</dbReference>
<evidence type="ECO:0000259" key="11">
    <source>
        <dbReference type="Pfam" id="PF02910"/>
    </source>
</evidence>
<dbReference type="InterPro" id="IPR027477">
    <property type="entry name" value="Succ_DH/fumarate_Rdtase_cat_sf"/>
</dbReference>
<feature type="domain" description="FAD-dependent oxidoreductase 2 FAD-binding" evidence="10">
    <location>
        <begin position="9"/>
        <end position="371"/>
    </location>
</feature>
<dbReference type="EC" id="1.4.3.16" evidence="4"/>
<dbReference type="InterPro" id="IPR003953">
    <property type="entry name" value="FAD-dep_OxRdtase_2_FAD-bd"/>
</dbReference>
<gene>
    <name evidence="12" type="ORF">NFI95_11070</name>
</gene>
<keyword evidence="7" id="KW-0274">FAD</keyword>
<evidence type="ECO:0000256" key="2">
    <source>
        <dbReference type="ARBA" id="ARBA00004950"/>
    </source>
</evidence>
<dbReference type="SUPFAM" id="SSF56425">
    <property type="entry name" value="Succinate dehydrogenase/fumarate reductase flavoprotein, catalytic domain"/>
    <property type="match status" value="1"/>
</dbReference>
<evidence type="ECO:0000256" key="5">
    <source>
        <dbReference type="ARBA" id="ARBA00022630"/>
    </source>
</evidence>
<dbReference type="Gene3D" id="3.50.50.60">
    <property type="entry name" value="FAD/NAD(P)-binding domain"/>
    <property type="match status" value="1"/>
</dbReference>
<comment type="caution">
    <text evidence="12">The sequence shown here is derived from an EMBL/GenBank/DDBJ whole genome shotgun (WGS) entry which is preliminary data.</text>
</comment>
<dbReference type="Gene3D" id="1.20.58.100">
    <property type="entry name" value="Fumarate reductase/succinate dehydrogenase flavoprotein-like, C-terminal domain"/>
    <property type="match status" value="1"/>
</dbReference>
<dbReference type="Pfam" id="PF00890">
    <property type="entry name" value="FAD_binding_2"/>
    <property type="match status" value="1"/>
</dbReference>
<dbReference type="GO" id="GO:0008734">
    <property type="term" value="F:L-aspartate oxidase activity"/>
    <property type="evidence" value="ECO:0007669"/>
    <property type="project" value="UniProtKB-EC"/>
</dbReference>
<dbReference type="InterPro" id="IPR037099">
    <property type="entry name" value="Fum_R/Succ_DH_flav-like_C_sf"/>
</dbReference>
<dbReference type="InterPro" id="IPR005288">
    <property type="entry name" value="NadB"/>
</dbReference>
<protein>
    <recommendedName>
        <fullName evidence="4">L-aspartate oxidase</fullName>
        <ecNumber evidence="4">1.4.3.16</ecNumber>
    </recommendedName>
</protein>
<comment type="pathway">
    <text evidence="2">Cofactor biosynthesis; NAD(+) biosynthesis; iminoaspartate from L-aspartate (oxidase route): step 1/1.</text>
</comment>
<name>A0ABT1WAY7_9PROT</name>
<keyword evidence="8 12" id="KW-0560">Oxidoreductase</keyword>
<dbReference type="InterPro" id="IPR015939">
    <property type="entry name" value="Fum_Rdtase/Succ_DH_flav-like_C"/>
</dbReference>
<keyword evidence="13" id="KW-1185">Reference proteome</keyword>
<reference evidence="12 13" key="1">
    <citation type="submission" date="2022-06" db="EMBL/GenBank/DDBJ databases">
        <title>Endosaccharibacter gen. nov., sp. nov., endophytic bacteria isolated from sugarcane.</title>
        <authorList>
            <person name="Pitiwittayakul N."/>
            <person name="Yukphan P."/>
            <person name="Charoenyingcharoen P."/>
            <person name="Tanasupawat S."/>
        </authorList>
    </citation>
    <scope>NUCLEOTIDE SEQUENCE [LARGE SCALE GENOMIC DNA]</scope>
    <source>
        <strain evidence="12 13">KSS8</strain>
    </source>
</reference>
<accession>A0ABT1WAY7</accession>
<keyword evidence="6" id="KW-0662">Pyridine nucleotide biosynthesis</keyword>
<dbReference type="Proteomes" id="UP001524587">
    <property type="component" value="Unassembled WGS sequence"/>
</dbReference>
<dbReference type="Gene3D" id="3.90.700.10">
    <property type="entry name" value="Succinate dehydrogenase/fumarate reductase flavoprotein, catalytic domain"/>
    <property type="match status" value="1"/>
</dbReference>
<dbReference type="SUPFAM" id="SSF46977">
    <property type="entry name" value="Succinate dehydrogenase/fumarate reductase flavoprotein C-terminal domain"/>
    <property type="match status" value="1"/>
</dbReference>
<dbReference type="InterPro" id="IPR036188">
    <property type="entry name" value="FAD/NAD-bd_sf"/>
</dbReference>
<keyword evidence="5" id="KW-0285">Flavoprotein</keyword>
<evidence type="ECO:0000256" key="9">
    <source>
        <dbReference type="ARBA" id="ARBA00048305"/>
    </source>
</evidence>
<feature type="domain" description="Fumarate reductase/succinate dehydrogenase flavoprotein-like C-terminal" evidence="11">
    <location>
        <begin position="447"/>
        <end position="473"/>
    </location>
</feature>
<dbReference type="NCBIfam" id="NF005701">
    <property type="entry name" value="PRK07512.1"/>
    <property type="match status" value="1"/>
</dbReference>
<evidence type="ECO:0000256" key="6">
    <source>
        <dbReference type="ARBA" id="ARBA00022642"/>
    </source>
</evidence>
<evidence type="ECO:0000256" key="4">
    <source>
        <dbReference type="ARBA" id="ARBA00012173"/>
    </source>
</evidence>
<comment type="cofactor">
    <cofactor evidence="1">
        <name>FAD</name>
        <dbReference type="ChEBI" id="CHEBI:57692"/>
    </cofactor>
</comment>
<evidence type="ECO:0000256" key="7">
    <source>
        <dbReference type="ARBA" id="ARBA00022827"/>
    </source>
</evidence>
<evidence type="ECO:0000313" key="13">
    <source>
        <dbReference type="Proteomes" id="UP001524587"/>
    </source>
</evidence>
<evidence type="ECO:0000256" key="8">
    <source>
        <dbReference type="ARBA" id="ARBA00023002"/>
    </source>
</evidence>
<dbReference type="EMBL" id="JAMSKV010000009">
    <property type="protein sequence ID" value="MCQ8278988.1"/>
    <property type="molecule type" value="Genomic_DNA"/>
</dbReference>
<dbReference type="PANTHER" id="PTHR42716">
    <property type="entry name" value="L-ASPARTATE OXIDASE"/>
    <property type="match status" value="1"/>
</dbReference>
<comment type="catalytic activity">
    <reaction evidence="9">
        <text>L-aspartate + O2 = iminosuccinate + H2O2</text>
        <dbReference type="Rhea" id="RHEA:25876"/>
        <dbReference type="ChEBI" id="CHEBI:15379"/>
        <dbReference type="ChEBI" id="CHEBI:16240"/>
        <dbReference type="ChEBI" id="CHEBI:29991"/>
        <dbReference type="ChEBI" id="CHEBI:77875"/>
        <dbReference type="EC" id="1.4.3.16"/>
    </reaction>
    <physiologicalReaction direction="left-to-right" evidence="9">
        <dbReference type="Rhea" id="RHEA:25877"/>
    </physiologicalReaction>
</comment>
<evidence type="ECO:0000256" key="1">
    <source>
        <dbReference type="ARBA" id="ARBA00001974"/>
    </source>
</evidence>
<dbReference type="RefSeq" id="WP_422864467.1">
    <property type="nucleotide sequence ID" value="NZ_JAMSKV010000009.1"/>
</dbReference>
<evidence type="ECO:0000259" key="10">
    <source>
        <dbReference type="Pfam" id="PF00890"/>
    </source>
</evidence>
<dbReference type="PANTHER" id="PTHR42716:SF2">
    <property type="entry name" value="L-ASPARTATE OXIDASE, CHLOROPLASTIC"/>
    <property type="match status" value="1"/>
</dbReference>
<evidence type="ECO:0000313" key="12">
    <source>
        <dbReference type="EMBL" id="MCQ8278988.1"/>
    </source>
</evidence>
<proteinExistence type="inferred from homology"/>
<organism evidence="12 13">
    <name type="scientific">Endosaccharibacter trunci</name>
    <dbReference type="NCBI Taxonomy" id="2812733"/>
    <lineage>
        <taxon>Bacteria</taxon>
        <taxon>Pseudomonadati</taxon>
        <taxon>Pseudomonadota</taxon>
        <taxon>Alphaproteobacteria</taxon>
        <taxon>Acetobacterales</taxon>
        <taxon>Acetobacteraceae</taxon>
        <taxon>Endosaccharibacter</taxon>
    </lineage>
</organism>